<dbReference type="Pfam" id="PF01728">
    <property type="entry name" value="FtsJ"/>
    <property type="match status" value="1"/>
</dbReference>
<dbReference type="NCBIfam" id="NF008390">
    <property type="entry name" value="PRK11188.1"/>
    <property type="match status" value="1"/>
</dbReference>
<dbReference type="GO" id="GO:0008650">
    <property type="term" value="F:rRNA (uridine-2'-O-)-methyltransferase activity"/>
    <property type="evidence" value="ECO:0007669"/>
    <property type="project" value="UniProtKB-UniRule"/>
</dbReference>
<evidence type="ECO:0000256" key="8">
    <source>
        <dbReference type="ARBA" id="ARBA00041995"/>
    </source>
</evidence>
<dbReference type="PANTHER" id="PTHR10920">
    <property type="entry name" value="RIBOSOMAL RNA METHYLTRANSFERASE"/>
    <property type="match status" value="1"/>
</dbReference>
<evidence type="ECO:0000256" key="7">
    <source>
        <dbReference type="ARBA" id="ARBA00041129"/>
    </source>
</evidence>
<evidence type="ECO:0000256" key="12">
    <source>
        <dbReference type="PIRSR" id="PIRSR005461-1"/>
    </source>
</evidence>
<comment type="catalytic activity">
    <reaction evidence="10 11">
        <text>uridine(2552) in 23S rRNA + S-adenosyl-L-methionine = 2'-O-methyluridine(2552) in 23S rRNA + S-adenosyl-L-homocysteine + H(+)</text>
        <dbReference type="Rhea" id="RHEA:42720"/>
        <dbReference type="Rhea" id="RHEA-COMP:10202"/>
        <dbReference type="Rhea" id="RHEA-COMP:10203"/>
        <dbReference type="ChEBI" id="CHEBI:15378"/>
        <dbReference type="ChEBI" id="CHEBI:57856"/>
        <dbReference type="ChEBI" id="CHEBI:59789"/>
        <dbReference type="ChEBI" id="CHEBI:65315"/>
        <dbReference type="ChEBI" id="CHEBI:74478"/>
        <dbReference type="EC" id="2.1.1.166"/>
    </reaction>
</comment>
<dbReference type="InterPro" id="IPR002877">
    <property type="entry name" value="RNA_MeTrfase_FtsJ_dom"/>
</dbReference>
<dbReference type="PIRSF" id="PIRSF005461">
    <property type="entry name" value="23S_rRNA_mtase"/>
    <property type="match status" value="1"/>
</dbReference>
<dbReference type="PANTHER" id="PTHR10920:SF18">
    <property type="entry name" value="RRNA METHYLTRANSFERASE 2, MITOCHONDRIAL"/>
    <property type="match status" value="1"/>
</dbReference>
<evidence type="ECO:0000256" key="4">
    <source>
        <dbReference type="ARBA" id="ARBA00022691"/>
    </source>
</evidence>
<name>A0AAT9G554_9ENTR</name>
<keyword evidence="3 11" id="KW-0808">Transferase</keyword>
<dbReference type="GO" id="GO:0005737">
    <property type="term" value="C:cytoplasm"/>
    <property type="evidence" value="ECO:0007669"/>
    <property type="project" value="UniProtKB-SubCell"/>
</dbReference>
<dbReference type="AlphaFoldDB" id="A0AAT9G554"/>
<evidence type="ECO:0000256" key="5">
    <source>
        <dbReference type="ARBA" id="ARBA00037569"/>
    </source>
</evidence>
<feature type="binding site" evidence="11">
    <location>
        <position position="82"/>
    </location>
    <ligand>
        <name>S-adenosyl-L-methionine</name>
        <dbReference type="ChEBI" id="CHEBI:59789"/>
    </ligand>
</feature>
<sequence>MFTKKYLLNNNWSRNHWHDQYVIKAKKINVRSRAWFKLDEIDKKNKIFKSGMTVIDLGASPGSWSQFAINKIGISGKVIACDILSMIPIPGVKFLQGNLEDMDTINTIFKILNYNKVNIVMSDMSPNISGIPAIDIPKARYLNEIALTLSNNILIAGGSFIVKVFHGDGFNEYCKKIFKFFLNVKTYKPKASLSKSREVYIIATGYKT</sequence>
<keyword evidence="2 11" id="KW-0489">Methyltransferase</keyword>
<organism evidence="14">
    <name type="scientific">Candidatus Aschnera chinzeii</name>
    <dbReference type="NCBI Taxonomy" id="1485666"/>
    <lineage>
        <taxon>Bacteria</taxon>
        <taxon>Pseudomonadati</taxon>
        <taxon>Pseudomonadota</taxon>
        <taxon>Gammaproteobacteria</taxon>
        <taxon>Enterobacterales</taxon>
        <taxon>Enterobacteriaceae</taxon>
        <taxon>Candidatus Aschnera</taxon>
    </lineage>
</organism>
<protein>
    <recommendedName>
        <fullName evidence="7 11">Ribosomal RNA large subunit methyltransferase E</fullName>
        <ecNumber evidence="6 11">2.1.1.166</ecNumber>
    </recommendedName>
    <alternativeName>
        <fullName evidence="9 11">23S rRNA Um2552 methyltransferase</fullName>
    </alternativeName>
    <alternativeName>
        <fullName evidence="8 11">rRNA (uridine-2'-O-)-methyltransferase</fullName>
    </alternativeName>
</protein>
<evidence type="ECO:0000313" key="14">
    <source>
        <dbReference type="EMBL" id="BET44861.1"/>
    </source>
</evidence>
<comment type="function">
    <text evidence="5 11">Specifically methylates the uridine in position 2552 of 23S rRNA at the 2'-O position of the ribose in the fully assembled 50S ribosomal subunit.</text>
</comment>
<comment type="similarity">
    <text evidence="11">Belongs to the class I-like SAM-binding methyltransferase superfamily. RNA methyltransferase RlmE family.</text>
</comment>
<reference evidence="14" key="1">
    <citation type="journal article" date="2023" name="Front. Microbiol.">
        <title>Genome analysis of Candidatus Aschnera chinzeii, the bacterial endosymbiont of the blood-sucking bat fly Penicillidia jenynsii (Insecta: Diptera: Nycteribiidae).</title>
        <authorList>
            <person name="Koga R."/>
            <person name="Moriyama M."/>
            <person name="Nozaki T."/>
            <person name="Fukatsu T."/>
        </authorList>
    </citation>
    <scope>NUCLEOTIDE SEQUENCE</scope>
    <source>
        <strain evidence="14">Kw-01</strain>
    </source>
</reference>
<dbReference type="SUPFAM" id="SSF53335">
    <property type="entry name" value="S-adenosyl-L-methionine-dependent methyltransferases"/>
    <property type="match status" value="1"/>
</dbReference>
<dbReference type="Gene3D" id="3.40.50.150">
    <property type="entry name" value="Vaccinia Virus protein VP39"/>
    <property type="match status" value="1"/>
</dbReference>
<dbReference type="EMBL" id="AP028961">
    <property type="protein sequence ID" value="BET44861.1"/>
    <property type="molecule type" value="Genomic_DNA"/>
</dbReference>
<feature type="domain" description="Ribosomal RNA methyltransferase FtsJ" evidence="13">
    <location>
        <begin position="31"/>
        <end position="206"/>
    </location>
</feature>
<dbReference type="HAMAP" id="MF_01547">
    <property type="entry name" value="RNA_methyltr_E"/>
    <property type="match status" value="1"/>
</dbReference>
<dbReference type="InterPro" id="IPR050082">
    <property type="entry name" value="RNA_methyltr_RlmE"/>
</dbReference>
<evidence type="ECO:0000256" key="9">
    <source>
        <dbReference type="ARBA" id="ARBA00042745"/>
    </source>
</evidence>
<dbReference type="InterPro" id="IPR015507">
    <property type="entry name" value="rRNA-MeTfrase_E"/>
</dbReference>
<accession>A0AAT9G554</accession>
<dbReference type="EC" id="2.1.1.166" evidence="6 11"/>
<evidence type="ECO:0000256" key="2">
    <source>
        <dbReference type="ARBA" id="ARBA00022603"/>
    </source>
</evidence>
<feature type="binding site" evidence="11">
    <location>
        <position position="64"/>
    </location>
    <ligand>
        <name>S-adenosyl-L-methionine</name>
        <dbReference type="ChEBI" id="CHEBI:59789"/>
    </ligand>
</feature>
<feature type="binding site" evidence="11">
    <location>
        <position position="62"/>
    </location>
    <ligand>
        <name>S-adenosyl-L-methionine</name>
        <dbReference type="ChEBI" id="CHEBI:59789"/>
    </ligand>
</feature>
<evidence type="ECO:0000256" key="1">
    <source>
        <dbReference type="ARBA" id="ARBA00022552"/>
    </source>
</evidence>
<dbReference type="InterPro" id="IPR029063">
    <property type="entry name" value="SAM-dependent_MTases_sf"/>
</dbReference>
<gene>
    <name evidence="11 14" type="primary">rlmE</name>
    <name evidence="11" type="synonym">ftsJ</name>
    <name evidence="11" type="synonym">rrmJ</name>
    <name evidence="14" type="ORF">ACHINZ_5360</name>
</gene>
<dbReference type="FunFam" id="3.40.50.150:FF:000005">
    <property type="entry name" value="Ribosomal RNA large subunit methyltransferase E"/>
    <property type="match status" value="1"/>
</dbReference>
<evidence type="ECO:0000256" key="10">
    <source>
        <dbReference type="ARBA" id="ARBA00048970"/>
    </source>
</evidence>
<proteinExistence type="inferred from homology"/>
<feature type="binding site" evidence="11">
    <location>
        <position position="98"/>
    </location>
    <ligand>
        <name>S-adenosyl-L-methionine</name>
        <dbReference type="ChEBI" id="CHEBI:59789"/>
    </ligand>
</feature>
<reference evidence="14" key="2">
    <citation type="submission" date="2023-10" db="EMBL/GenBank/DDBJ databases">
        <authorList>
            <person name="Koga R."/>
            <person name="Fukatsu T."/>
        </authorList>
    </citation>
    <scope>NUCLEOTIDE SEQUENCE</scope>
    <source>
        <strain evidence="14">Kw-01</strain>
    </source>
</reference>
<evidence type="ECO:0000256" key="11">
    <source>
        <dbReference type="HAMAP-Rule" id="MF_01547"/>
    </source>
</evidence>
<evidence type="ECO:0000256" key="3">
    <source>
        <dbReference type="ARBA" id="ARBA00022679"/>
    </source>
</evidence>
<evidence type="ECO:0000256" key="6">
    <source>
        <dbReference type="ARBA" id="ARBA00038861"/>
    </source>
</evidence>
<feature type="binding site" evidence="11">
    <location>
        <position position="123"/>
    </location>
    <ligand>
        <name>S-adenosyl-L-methionine</name>
        <dbReference type="ChEBI" id="CHEBI:59789"/>
    </ligand>
</feature>
<comment type="subcellular location">
    <subcellularLocation>
        <location evidence="11">Cytoplasm</location>
    </subcellularLocation>
</comment>
<feature type="active site" description="Proton acceptor" evidence="11 12">
    <location>
        <position position="163"/>
    </location>
</feature>
<keyword evidence="1 11" id="KW-0698">rRNA processing</keyword>
<keyword evidence="4 11" id="KW-0949">S-adenosyl-L-methionine</keyword>
<evidence type="ECO:0000259" key="13">
    <source>
        <dbReference type="Pfam" id="PF01728"/>
    </source>
</evidence>
<keyword evidence="11" id="KW-0963">Cytoplasm</keyword>